<feature type="domain" description="C2H2-type" evidence="5">
    <location>
        <begin position="175"/>
        <end position="199"/>
    </location>
</feature>
<evidence type="ECO:0000313" key="7">
    <source>
        <dbReference type="Ensembl" id="ENSDLAP00005045026.2"/>
    </source>
</evidence>
<sequence>MPSPKTPRGDSQPLRLRRSLSASPDVAVTIRSAMLRRRSPGNSPGGPDGKRPKVTEGIRTLRRVLFPRAPRTKPSMILMSWVKSWRSQMVARRRLPPFVWVGLRIPWLAWKCPLCDTNLATAKEAVNHLSRVHYPKRILYLCRKCAGGYSSLARVTRHTPKCGTKLFATQLGASFTCSHCPGTFGSQRGLSNHKRAKHTMAYMSEVRTSANIGTVWTPDEEVCLEELRKEKGGKPGFYAAAVERLPKFSKAQIRSKCRSLAKAACFAKAKTFHSNTSQGVKDFKHLRSVLPVVADVELVKENWTNVLAGMKTVRGGLSPQDDNSKNTSRYVKRISKQMRGDTAPIPLNRPSSGSAKRLLRVHTLKKRFQYKILQSLYSRNRADAAKLILDGKAKTTCRVDVKQVERTYREVWGGTDGFVSLGQFGNLPQVDNGLFFGLITSDEALSAVKRIAVCSAPGPDKVRRGDLLRWDPKGSKLASLFNTMLYSGKIPMCLKVGRTTLIPKTSDEAKLANIGQWRPITIGSVILRAFSGVINKRLAGTCPIHVRQRGFIESSGCSENLSILEGVIRMSKSQKRSLAVVFIDIAKAFDSVSHRHILEVLQRRGLDVAIRRLIASMYDGSSTTIRTEGGTTGRIRLTRGVKQGDPLSPLLFNLAIDPLLRTLEKEGEGFHIGAESVMSLAFADDLVLLSGSWAGMTTNLRILEEFCSLTGLRANPQKCHGFMIDAGRRSYKVNECDSWVLWDTPIPMIGVDSSERYLGVQINPWKGIVQPKLREILRDLTGKIGKAKLKPSQKLEVLRSYALPRVIYLADHGMVNHSVLYECDRDIRVAVKQWLHLDTSTADGLLYSSFNDGGLGVLKLSAHIPTVQLRRLVRLHKSSDELTSTVARAVVPSKVLRGLWNRTRKNCGGECADPKKVFLVEDVNLKSLTTKEWREAEFARWCGLKSQGAGTMVFMGDQVSNHWLRNPRACRLQESEFIFALKLRTTTISTLSTLRRGRVAAAGDLVCRLCGKEKETLRHIIGRCSIIQRKRMQNHNKICDILQSVGTEAGWSVMREKRLITASGQVGVPDLIMSKGSTALIIDVAVPFEATQTTLKKMEQLKVAKYLNFVGQVKEGITGISTVSVHGFPVGARGKWYEPNNTVLAMLGVPEAKIKRLSILFSRRALLLTIDLCKLFRNLTR</sequence>
<keyword evidence="3" id="KW-0862">Zinc</keyword>
<evidence type="ECO:0000256" key="3">
    <source>
        <dbReference type="PROSITE-ProRule" id="PRU00042"/>
    </source>
</evidence>
<dbReference type="PROSITE" id="PS00028">
    <property type="entry name" value="ZINC_FINGER_C2H2_1"/>
    <property type="match status" value="2"/>
</dbReference>
<dbReference type="GeneTree" id="ENSGT00400000024060"/>
<dbReference type="Ensembl" id="ENSDLAT00005048047.2">
    <property type="protein sequence ID" value="ENSDLAP00005045026.2"/>
    <property type="gene ID" value="ENSDLAG00005019939.2"/>
</dbReference>
<accession>A0A8C4NSX5</accession>
<proteinExistence type="inferred from homology"/>
<dbReference type="Gene3D" id="3.30.70.270">
    <property type="match status" value="1"/>
</dbReference>
<keyword evidence="3" id="KW-0863">Zinc-finger</keyword>
<evidence type="ECO:0000259" key="6">
    <source>
        <dbReference type="PROSITE" id="PS50878"/>
    </source>
</evidence>
<dbReference type="SUPFAM" id="SSF56672">
    <property type="entry name" value="DNA/RNA polymerases"/>
    <property type="match status" value="1"/>
</dbReference>
<comment type="similarity">
    <text evidence="1">Belongs to the beta type-B retroviral polymerase family. HERV class-II K(HML-2) pol subfamily.</text>
</comment>
<dbReference type="Proteomes" id="UP000694389">
    <property type="component" value="Unassembled WGS sequence"/>
</dbReference>
<dbReference type="GO" id="GO:0008270">
    <property type="term" value="F:zinc ion binding"/>
    <property type="evidence" value="ECO:0007669"/>
    <property type="project" value="UniProtKB-KW"/>
</dbReference>
<dbReference type="InterPro" id="IPR013087">
    <property type="entry name" value="Znf_C2H2_type"/>
</dbReference>
<dbReference type="CDD" id="cd01650">
    <property type="entry name" value="RT_nLTR_like"/>
    <property type="match status" value="1"/>
</dbReference>
<dbReference type="AlphaFoldDB" id="A0A8C4NSX5"/>
<evidence type="ECO:0000256" key="2">
    <source>
        <dbReference type="ARBA" id="ARBA00012180"/>
    </source>
</evidence>
<keyword evidence="8" id="KW-1185">Reference proteome</keyword>
<protein>
    <recommendedName>
        <fullName evidence="2">ribonuclease H</fullName>
        <ecNumber evidence="2">3.1.26.4</ecNumber>
    </recommendedName>
</protein>
<dbReference type="InterPro" id="IPR043502">
    <property type="entry name" value="DNA/RNA_pol_sf"/>
</dbReference>
<feature type="domain" description="Reverse transcriptase" evidence="6">
    <location>
        <begin position="483"/>
        <end position="762"/>
    </location>
</feature>
<reference evidence="7" key="2">
    <citation type="submission" date="2025-09" db="UniProtKB">
        <authorList>
            <consortium name="Ensembl"/>
        </authorList>
    </citation>
    <scope>IDENTIFICATION</scope>
</reference>
<keyword evidence="3" id="KW-0479">Metal-binding</keyword>
<evidence type="ECO:0000256" key="1">
    <source>
        <dbReference type="ARBA" id="ARBA00010879"/>
    </source>
</evidence>
<evidence type="ECO:0000259" key="5">
    <source>
        <dbReference type="PROSITE" id="PS50157"/>
    </source>
</evidence>
<dbReference type="PROSITE" id="PS50878">
    <property type="entry name" value="RT_POL"/>
    <property type="match status" value="1"/>
</dbReference>
<dbReference type="InterPro" id="IPR043128">
    <property type="entry name" value="Rev_trsase/Diguanyl_cyclase"/>
</dbReference>
<dbReference type="Gene3D" id="3.30.160.60">
    <property type="entry name" value="Classic Zinc Finger"/>
    <property type="match status" value="1"/>
</dbReference>
<dbReference type="GO" id="GO:0004523">
    <property type="term" value="F:RNA-DNA hybrid ribonuclease activity"/>
    <property type="evidence" value="ECO:0007669"/>
    <property type="project" value="UniProtKB-EC"/>
</dbReference>
<dbReference type="EC" id="3.1.26.4" evidence="2"/>
<name>A0A8C4NSX5_DICLA</name>
<organism evidence="7 8">
    <name type="scientific">Dicentrarchus labrax</name>
    <name type="common">European seabass</name>
    <name type="synonym">Morone labrax</name>
    <dbReference type="NCBI Taxonomy" id="13489"/>
    <lineage>
        <taxon>Eukaryota</taxon>
        <taxon>Metazoa</taxon>
        <taxon>Chordata</taxon>
        <taxon>Craniata</taxon>
        <taxon>Vertebrata</taxon>
        <taxon>Euteleostomi</taxon>
        <taxon>Actinopterygii</taxon>
        <taxon>Neopterygii</taxon>
        <taxon>Teleostei</taxon>
        <taxon>Neoteleostei</taxon>
        <taxon>Acanthomorphata</taxon>
        <taxon>Eupercaria</taxon>
        <taxon>Moronidae</taxon>
        <taxon>Dicentrarchus</taxon>
    </lineage>
</organism>
<dbReference type="PANTHER" id="PTHR19446">
    <property type="entry name" value="REVERSE TRANSCRIPTASES"/>
    <property type="match status" value="1"/>
</dbReference>
<dbReference type="SMART" id="SM00355">
    <property type="entry name" value="ZnF_C2H2"/>
    <property type="match status" value="2"/>
</dbReference>
<dbReference type="PROSITE" id="PS50157">
    <property type="entry name" value="ZINC_FINGER_C2H2_2"/>
    <property type="match status" value="1"/>
</dbReference>
<evidence type="ECO:0000313" key="8">
    <source>
        <dbReference type="Proteomes" id="UP000694389"/>
    </source>
</evidence>
<dbReference type="InterPro" id="IPR000477">
    <property type="entry name" value="RT_dom"/>
</dbReference>
<feature type="region of interest" description="Disordered" evidence="4">
    <location>
        <begin position="1"/>
        <end position="54"/>
    </location>
</feature>
<dbReference type="Pfam" id="PF00078">
    <property type="entry name" value="RVT_1"/>
    <property type="match status" value="1"/>
</dbReference>
<evidence type="ECO:0000256" key="4">
    <source>
        <dbReference type="SAM" id="MobiDB-lite"/>
    </source>
</evidence>
<reference evidence="7" key="1">
    <citation type="submission" date="2025-08" db="UniProtKB">
        <authorList>
            <consortium name="Ensembl"/>
        </authorList>
    </citation>
    <scope>IDENTIFICATION</scope>
</reference>